<feature type="domain" description="Sulfatase-modifying factor enzyme-like" evidence="1">
    <location>
        <begin position="198"/>
        <end position="340"/>
    </location>
</feature>
<dbReference type="Proteomes" id="UP000199513">
    <property type="component" value="Unassembled WGS sequence"/>
</dbReference>
<dbReference type="InterPro" id="IPR005532">
    <property type="entry name" value="SUMF_dom"/>
</dbReference>
<dbReference type="GO" id="GO:0120147">
    <property type="term" value="F:formylglycine-generating oxidase activity"/>
    <property type="evidence" value="ECO:0007669"/>
    <property type="project" value="TreeGrafter"/>
</dbReference>
<dbReference type="STRING" id="1003.SAMN04488541_101376"/>
<dbReference type="EMBL" id="FONY01000013">
    <property type="protein sequence ID" value="SFF03369.1"/>
    <property type="molecule type" value="Genomic_DNA"/>
</dbReference>
<reference evidence="2 3" key="1">
    <citation type="submission" date="2016-10" db="EMBL/GenBank/DDBJ databases">
        <authorList>
            <person name="de Groot N.N."/>
        </authorList>
    </citation>
    <scope>NUCLEOTIDE SEQUENCE [LARGE SCALE GENOMIC DNA]</scope>
    <source>
        <strain>GEY</strain>
        <strain evidence="3">DSM 9560</strain>
    </source>
</reference>
<dbReference type="Pfam" id="PF03781">
    <property type="entry name" value="FGE-sulfatase"/>
    <property type="match status" value="1"/>
</dbReference>
<dbReference type="PANTHER" id="PTHR23150:SF19">
    <property type="entry name" value="FORMYLGLYCINE-GENERATING ENZYME"/>
    <property type="match status" value="1"/>
</dbReference>
<dbReference type="SUPFAM" id="SSF56436">
    <property type="entry name" value="C-type lectin-like"/>
    <property type="match status" value="1"/>
</dbReference>
<evidence type="ECO:0000313" key="3">
    <source>
        <dbReference type="Proteomes" id="UP000199513"/>
    </source>
</evidence>
<dbReference type="InterPro" id="IPR051043">
    <property type="entry name" value="Sulfatase_Mod_Factor_Kinase"/>
</dbReference>
<dbReference type="AlphaFoldDB" id="A0A1I2FEP6"/>
<gene>
    <name evidence="2" type="ORF">SAMN04488541_101376</name>
</gene>
<evidence type="ECO:0000313" key="2">
    <source>
        <dbReference type="EMBL" id="SFF03369.1"/>
    </source>
</evidence>
<dbReference type="PANTHER" id="PTHR23150">
    <property type="entry name" value="SULFATASE MODIFYING FACTOR 1, 2"/>
    <property type="match status" value="1"/>
</dbReference>
<accession>A0A1I2FEP6</accession>
<proteinExistence type="predicted"/>
<name>A0A1I2FEP6_9BACT</name>
<keyword evidence="3" id="KW-1185">Reference proteome</keyword>
<dbReference type="Gene3D" id="3.90.1580.10">
    <property type="entry name" value="paralog of FGE (formylglycine-generating enzyme)"/>
    <property type="match status" value="1"/>
</dbReference>
<protein>
    <submittedName>
        <fullName evidence="2">Sulfatase-modifying factor enzyme 1</fullName>
    </submittedName>
</protein>
<organism evidence="2 3">
    <name type="scientific">Thermoflexibacter ruber</name>
    <dbReference type="NCBI Taxonomy" id="1003"/>
    <lineage>
        <taxon>Bacteria</taxon>
        <taxon>Pseudomonadati</taxon>
        <taxon>Bacteroidota</taxon>
        <taxon>Cytophagia</taxon>
        <taxon>Cytophagales</taxon>
        <taxon>Thermoflexibacteraceae</taxon>
        <taxon>Thermoflexibacter</taxon>
    </lineage>
</organism>
<dbReference type="InterPro" id="IPR042095">
    <property type="entry name" value="SUMF_sf"/>
</dbReference>
<dbReference type="OrthoDB" id="9768004at2"/>
<dbReference type="InterPro" id="IPR016187">
    <property type="entry name" value="CTDL_fold"/>
</dbReference>
<evidence type="ECO:0000259" key="1">
    <source>
        <dbReference type="Pfam" id="PF03781"/>
    </source>
</evidence>
<sequence>MLIPNLAIRALLIKYKDRFQDFKAKKYWYEIVGYLYSLCNEDEQKHYVFADYQVFKEWVSGSDDSQTVVITKSLYTKQFALEYAFEKLFFQKDKKTIRTLTTDRVADRWQGLGEMLAFAQTNNAYCKEVFTQLTEIDLNGLNVSEIAFLKTIIEIRTLKALYLHDTPVSQSPELSKIFEGKDYTFNCLGILRPLLLAVKVEGGTFEMGQDEINEFIGRDGVEWYCTDEQPVHEVSVDSFSIGKYPVTVGDFRAFIQATGYQTDAEKGTPIRIFRDGMWTDEYIETKGSYISVLVENQWISRIGENTNWECDVFGKKQTDDWHPVIHISWHDAQAYCQWLS</sequence>